<proteinExistence type="predicted"/>
<reference evidence="2 3" key="1">
    <citation type="submission" date="2018-07" db="EMBL/GenBank/DDBJ databases">
        <title>Genomic Encyclopedia of Type Strains, Phase IV (KMG-IV): sequencing the most valuable type-strain genomes for metagenomic binning, comparative biology and taxonomic classification.</title>
        <authorList>
            <person name="Goeker M."/>
        </authorList>
    </citation>
    <scope>NUCLEOTIDE SEQUENCE [LARGE SCALE GENOMIC DNA]</scope>
    <source>
        <strain evidence="2 3">DSM 101478</strain>
    </source>
</reference>
<gene>
    <name evidence="2" type="ORF">C8D94_1011152</name>
</gene>
<evidence type="ECO:0000313" key="3">
    <source>
        <dbReference type="Proteomes" id="UP000255317"/>
    </source>
</evidence>
<dbReference type="Proteomes" id="UP000255317">
    <property type="component" value="Unassembled WGS sequence"/>
</dbReference>
<name>A0A370QLM5_9FLAO</name>
<dbReference type="Pfam" id="PF12741">
    <property type="entry name" value="SusD-like"/>
    <property type="match status" value="1"/>
</dbReference>
<evidence type="ECO:0000313" key="2">
    <source>
        <dbReference type="EMBL" id="RDK89266.1"/>
    </source>
</evidence>
<dbReference type="InterPro" id="IPR041662">
    <property type="entry name" value="SusD-like_2"/>
</dbReference>
<dbReference type="RefSeq" id="WP_115122890.1">
    <property type="nucleotide sequence ID" value="NZ_QRAO01000001.1"/>
</dbReference>
<dbReference type="Pfam" id="PF12771">
    <property type="entry name" value="SusD-like_2"/>
    <property type="match status" value="1"/>
</dbReference>
<dbReference type="SUPFAM" id="SSF48452">
    <property type="entry name" value="TPR-like"/>
    <property type="match status" value="1"/>
</dbReference>
<feature type="region of interest" description="Disordered" evidence="1">
    <location>
        <begin position="516"/>
        <end position="540"/>
    </location>
</feature>
<dbReference type="EMBL" id="QRAO01000001">
    <property type="protein sequence ID" value="RDK89266.1"/>
    <property type="molecule type" value="Genomic_DNA"/>
</dbReference>
<dbReference type="OrthoDB" id="725917at2"/>
<sequence length="540" mass="59655">MKNFLKISLFLSACAFMVSCETTELELLENPNSINVESADPDFVLNQVLLDFNGIIRGYSGTNQVITRMQNMFQTYNSNVGNTTGSGEWNASYRLFANIDFLETVIATNELDLPHHLGVAKVLEAYSYFLLVDHFGEVPFSQAVQPEEFPNPVADDGGVVYAAQLELLDEAIALLNQDPTASPSDLYFDGVFSEDNWIALANTLKIRAYLNQRLVDPSGAAAGINGVLGSNIIDTVDEDFEFVYNSNQPNPVFASDYSNTVDSYRSNNYYDFLNAGDAEGIFIETGIPDPRLRYYLYRQVDEDPSGSNLPCEGDNLYDYCYVGNFYWGRDHGDGEGLPNDGARKTARGLYPFGGAFDNNAFIRSRDITNTRGGEGVTPIYLSSFTHFALAEAGVTLGTGGGSPASLLEQGIRLSMEKVRAYADGLDTVDPDTGEDYAMTNAEINDYVARVITEFNGANNDGKVAIIAREFFLASWGNGIEPYNNYRRTGAPDLQEPIVESGLFPRTWRYPITEVDNNPNINQTNPSDRTFWDNNPAGFID</sequence>
<dbReference type="InterPro" id="IPR011990">
    <property type="entry name" value="TPR-like_helical_dom_sf"/>
</dbReference>
<dbReference type="InterPro" id="IPR024302">
    <property type="entry name" value="SusD-like"/>
</dbReference>
<keyword evidence="3" id="KW-1185">Reference proteome</keyword>
<dbReference type="Gene3D" id="1.25.40.390">
    <property type="match status" value="1"/>
</dbReference>
<dbReference type="AlphaFoldDB" id="A0A370QLM5"/>
<protein>
    <submittedName>
        <fullName evidence="2">SusD-like starch-binding protein associating with outer membrane</fullName>
    </submittedName>
</protein>
<comment type="caution">
    <text evidence="2">The sequence shown here is derived from an EMBL/GenBank/DDBJ whole genome shotgun (WGS) entry which is preliminary data.</text>
</comment>
<organism evidence="2 3">
    <name type="scientific">Marinirhabdus gelatinilytica</name>
    <dbReference type="NCBI Taxonomy" id="1703343"/>
    <lineage>
        <taxon>Bacteria</taxon>
        <taxon>Pseudomonadati</taxon>
        <taxon>Bacteroidota</taxon>
        <taxon>Flavobacteriia</taxon>
        <taxon>Flavobacteriales</taxon>
        <taxon>Flavobacteriaceae</taxon>
    </lineage>
</organism>
<feature type="compositionally biased region" description="Polar residues" evidence="1">
    <location>
        <begin position="516"/>
        <end position="527"/>
    </location>
</feature>
<accession>A0A370QLM5</accession>
<evidence type="ECO:0000256" key="1">
    <source>
        <dbReference type="SAM" id="MobiDB-lite"/>
    </source>
</evidence>
<dbReference type="PROSITE" id="PS51257">
    <property type="entry name" value="PROKAR_LIPOPROTEIN"/>
    <property type="match status" value="1"/>
</dbReference>